<dbReference type="GO" id="GO:0003677">
    <property type="term" value="F:DNA binding"/>
    <property type="evidence" value="ECO:0007669"/>
    <property type="project" value="InterPro"/>
</dbReference>
<evidence type="ECO:0000259" key="1">
    <source>
        <dbReference type="Pfam" id="PF12728"/>
    </source>
</evidence>
<dbReference type="Pfam" id="PF12728">
    <property type="entry name" value="HTH_17"/>
    <property type="match status" value="1"/>
</dbReference>
<reference evidence="2 3" key="1">
    <citation type="submission" date="2020-08" db="EMBL/GenBank/DDBJ databases">
        <title>Sequencing the genomes of 1000 actinobacteria strains.</title>
        <authorList>
            <person name="Klenk H.-P."/>
        </authorList>
    </citation>
    <scope>NUCLEOTIDE SEQUENCE [LARGE SCALE GENOMIC DNA]</scope>
    <source>
        <strain evidence="2 3">DSM 45258</strain>
    </source>
</reference>
<dbReference type="EMBL" id="JACHWS010000003">
    <property type="protein sequence ID" value="MBB3038989.1"/>
    <property type="molecule type" value="Genomic_DNA"/>
</dbReference>
<keyword evidence="3" id="KW-1185">Reference proteome</keyword>
<organism evidence="2 3">
    <name type="scientific">Hoyosella altamirensis</name>
    <dbReference type="NCBI Taxonomy" id="616997"/>
    <lineage>
        <taxon>Bacteria</taxon>
        <taxon>Bacillati</taxon>
        <taxon>Actinomycetota</taxon>
        <taxon>Actinomycetes</taxon>
        <taxon>Mycobacteriales</taxon>
        <taxon>Hoyosellaceae</taxon>
        <taxon>Hoyosella</taxon>
    </lineage>
</organism>
<dbReference type="InterPro" id="IPR041657">
    <property type="entry name" value="HTH_17"/>
</dbReference>
<feature type="domain" description="Helix-turn-helix" evidence="1">
    <location>
        <begin position="8"/>
        <end position="57"/>
    </location>
</feature>
<gene>
    <name evidence="2" type="ORF">FHU29_003458</name>
</gene>
<dbReference type="Proteomes" id="UP000567922">
    <property type="component" value="Unassembled WGS sequence"/>
</dbReference>
<evidence type="ECO:0000313" key="2">
    <source>
        <dbReference type="EMBL" id="MBB3038989.1"/>
    </source>
</evidence>
<dbReference type="InterPro" id="IPR010093">
    <property type="entry name" value="SinI_DNA-bd"/>
</dbReference>
<accession>A0A839RRN9</accession>
<dbReference type="NCBIfam" id="TIGR01764">
    <property type="entry name" value="excise"/>
    <property type="match status" value="1"/>
</dbReference>
<proteinExistence type="predicted"/>
<sequence length="61" mass="6847">MKTYTHLLAVPEACAALGGISRSHLYVLMSEGELSSIKIGRRRFIPSDALTEWIERQGETR</sequence>
<dbReference type="RefSeq" id="WP_064439274.1">
    <property type="nucleotide sequence ID" value="NZ_BDDI01000004.1"/>
</dbReference>
<evidence type="ECO:0000313" key="3">
    <source>
        <dbReference type="Proteomes" id="UP000567922"/>
    </source>
</evidence>
<dbReference type="AlphaFoldDB" id="A0A839RRN9"/>
<dbReference type="OrthoDB" id="8667257at2"/>
<name>A0A839RRN9_9ACTN</name>
<comment type="caution">
    <text evidence="2">The sequence shown here is derived from an EMBL/GenBank/DDBJ whole genome shotgun (WGS) entry which is preliminary data.</text>
</comment>
<protein>
    <submittedName>
        <fullName evidence="2">Excisionase family DNA binding protein</fullName>
    </submittedName>
</protein>